<dbReference type="SMART" id="SM00100">
    <property type="entry name" value="cNMP"/>
    <property type="match status" value="1"/>
</dbReference>
<feature type="domain" description="Cyclic nucleotide-binding" evidence="1">
    <location>
        <begin position="12"/>
        <end position="123"/>
    </location>
</feature>
<reference evidence="2" key="1">
    <citation type="submission" date="2022-10" db="EMBL/GenBank/DDBJ databases">
        <title>Chitinophaga sp. nov., isolated from soil.</title>
        <authorList>
            <person name="Jeon C.O."/>
        </authorList>
    </citation>
    <scope>NUCLEOTIDE SEQUENCE</scope>
    <source>
        <strain evidence="2">R8</strain>
    </source>
</reference>
<dbReference type="PROSITE" id="PS50042">
    <property type="entry name" value="CNMP_BINDING_3"/>
    <property type="match status" value="1"/>
</dbReference>
<dbReference type="InterPro" id="IPR018490">
    <property type="entry name" value="cNMP-bd_dom_sf"/>
</dbReference>
<protein>
    <submittedName>
        <fullName evidence="2">Crp/Fnr family transcriptional regulator</fullName>
    </submittedName>
</protein>
<organism evidence="2 3">
    <name type="scientific">Chitinophaga horti</name>
    <dbReference type="NCBI Taxonomy" id="2920382"/>
    <lineage>
        <taxon>Bacteria</taxon>
        <taxon>Pseudomonadati</taxon>
        <taxon>Bacteroidota</taxon>
        <taxon>Chitinophagia</taxon>
        <taxon>Chitinophagales</taxon>
        <taxon>Chitinophagaceae</taxon>
        <taxon>Chitinophaga</taxon>
    </lineage>
</organism>
<dbReference type="Pfam" id="PF00027">
    <property type="entry name" value="cNMP_binding"/>
    <property type="match status" value="1"/>
</dbReference>
<dbReference type="EMBL" id="CP107006">
    <property type="protein sequence ID" value="UYQ93047.1"/>
    <property type="molecule type" value="Genomic_DNA"/>
</dbReference>
<proteinExistence type="predicted"/>
<dbReference type="RefSeq" id="WP_244836729.1">
    <property type="nucleotide sequence ID" value="NZ_CP107006.1"/>
</dbReference>
<keyword evidence="3" id="KW-1185">Reference proteome</keyword>
<gene>
    <name evidence="2" type="ORF">MKQ68_23485</name>
</gene>
<evidence type="ECO:0000313" key="2">
    <source>
        <dbReference type="EMBL" id="UYQ93047.1"/>
    </source>
</evidence>
<dbReference type="CDD" id="cd00038">
    <property type="entry name" value="CAP_ED"/>
    <property type="match status" value="1"/>
</dbReference>
<dbReference type="Gene3D" id="2.60.120.10">
    <property type="entry name" value="Jelly Rolls"/>
    <property type="match status" value="1"/>
</dbReference>
<dbReference type="InterPro" id="IPR000595">
    <property type="entry name" value="cNMP-bd_dom"/>
</dbReference>
<dbReference type="InterPro" id="IPR014710">
    <property type="entry name" value="RmlC-like_jellyroll"/>
</dbReference>
<dbReference type="Proteomes" id="UP001162741">
    <property type="component" value="Chromosome"/>
</dbReference>
<evidence type="ECO:0000259" key="1">
    <source>
        <dbReference type="PROSITE" id="PS50042"/>
    </source>
</evidence>
<accession>A0ABY6J4B2</accession>
<dbReference type="SUPFAM" id="SSF51206">
    <property type="entry name" value="cAMP-binding domain-like"/>
    <property type="match status" value="1"/>
</dbReference>
<name>A0ABY6J4B2_9BACT</name>
<evidence type="ECO:0000313" key="3">
    <source>
        <dbReference type="Proteomes" id="UP001162741"/>
    </source>
</evidence>
<sequence>MQIDQLKAAVQATVQLPPEQWEELAACWEPVSYKRKEVVTAAGEVERYVYFVLEGVQRAFAIEGDREATIVFNYTGSFSGVIDSFLLQQPSRYYLETLTACRCLRMPYAELVRLMDKYPLIERWVRLGTTWALSGVMERHIEMLTSNAEQKFRKLLARSPHVLNLIPHKYLASYLGIDPATFSKLLSTVRL</sequence>